<dbReference type="OrthoDB" id="6513042at2759"/>
<evidence type="ECO:0000313" key="1">
    <source>
        <dbReference type="EMBL" id="KAH7374411.1"/>
    </source>
</evidence>
<reference evidence="1" key="1">
    <citation type="journal article" date="2021" name="Nat. Commun.">
        <title>Genetic determinants of endophytism in the Arabidopsis root mycobiome.</title>
        <authorList>
            <person name="Mesny F."/>
            <person name="Miyauchi S."/>
            <person name="Thiergart T."/>
            <person name="Pickel B."/>
            <person name="Atanasova L."/>
            <person name="Karlsson M."/>
            <person name="Huettel B."/>
            <person name="Barry K.W."/>
            <person name="Haridas S."/>
            <person name="Chen C."/>
            <person name="Bauer D."/>
            <person name="Andreopoulos W."/>
            <person name="Pangilinan J."/>
            <person name="LaButti K."/>
            <person name="Riley R."/>
            <person name="Lipzen A."/>
            <person name="Clum A."/>
            <person name="Drula E."/>
            <person name="Henrissat B."/>
            <person name="Kohler A."/>
            <person name="Grigoriev I.V."/>
            <person name="Martin F.M."/>
            <person name="Hacquard S."/>
        </authorList>
    </citation>
    <scope>NUCLEOTIDE SEQUENCE</scope>
    <source>
        <strain evidence="1">MPI-CAGE-AT-0016</strain>
    </source>
</reference>
<sequence>MNASECAIYIDDSIVLAGSSFRCKTPTKIETYLWAPKNANSSTWVGFRLDIPENNANQFDNEKDGFGLCKQYHTTEGKVVVCPKRSLMVRLPRGEFDVVANKAVLPEHLSLVPTGSKLSVVTLTLHKGAKCEVRGLGVPYQNIGDRDLDAIVNIDKAFYRGLSLMDIFARGTKFKLLVMQNATAVERASVPGPLFTYSYGDDHVWDLVKFKKLLVASASKKAFTKSYQFDDNNAMVTVCVHACIQDVLWLDNTAKVIEKLRKWDAYFVRNPEERDSYYVIVPTTQEFRKMYNSALERLTKDDRVVLLMPTGGGKPLELECIIVTHVHDIEALRPHRTDQWEMVLETKVPQESPACSLLKTYPSRPVVNQQRNGDPTA</sequence>
<evidence type="ECO:0000313" key="2">
    <source>
        <dbReference type="Proteomes" id="UP000813385"/>
    </source>
</evidence>
<name>A0A8K0TTS5_9PEZI</name>
<dbReference type="Proteomes" id="UP000813385">
    <property type="component" value="Unassembled WGS sequence"/>
</dbReference>
<proteinExistence type="predicted"/>
<accession>A0A8K0TTS5</accession>
<protein>
    <submittedName>
        <fullName evidence="1">Uncharacterized protein</fullName>
    </submittedName>
</protein>
<gene>
    <name evidence="1" type="ORF">B0T11DRAFT_344038</name>
</gene>
<comment type="caution">
    <text evidence="1">The sequence shown here is derived from an EMBL/GenBank/DDBJ whole genome shotgun (WGS) entry which is preliminary data.</text>
</comment>
<organism evidence="1 2">
    <name type="scientific">Plectosphaerella cucumerina</name>
    <dbReference type="NCBI Taxonomy" id="40658"/>
    <lineage>
        <taxon>Eukaryota</taxon>
        <taxon>Fungi</taxon>
        <taxon>Dikarya</taxon>
        <taxon>Ascomycota</taxon>
        <taxon>Pezizomycotina</taxon>
        <taxon>Sordariomycetes</taxon>
        <taxon>Hypocreomycetidae</taxon>
        <taxon>Glomerellales</taxon>
        <taxon>Plectosphaerellaceae</taxon>
        <taxon>Plectosphaerella</taxon>
    </lineage>
</organism>
<dbReference type="AlphaFoldDB" id="A0A8K0TTS5"/>
<keyword evidence="2" id="KW-1185">Reference proteome</keyword>
<dbReference type="EMBL" id="JAGPXD010000001">
    <property type="protein sequence ID" value="KAH7374411.1"/>
    <property type="molecule type" value="Genomic_DNA"/>
</dbReference>